<evidence type="ECO:0008006" key="6">
    <source>
        <dbReference type="Google" id="ProtNLM"/>
    </source>
</evidence>
<feature type="region of interest" description="Disordered" evidence="1">
    <location>
        <begin position="347"/>
        <end position="373"/>
    </location>
</feature>
<comment type="caution">
    <text evidence="4">The sequence shown here is derived from an EMBL/GenBank/DDBJ whole genome shotgun (WGS) entry which is preliminary data.</text>
</comment>
<feature type="chain" id="PRO_5008602973" description="Extracellular membrane protein CFEM domain-containing protein" evidence="3">
    <location>
        <begin position="19"/>
        <end position="515"/>
    </location>
</feature>
<feature type="compositionally biased region" description="Low complexity" evidence="1">
    <location>
        <begin position="347"/>
        <end position="356"/>
    </location>
</feature>
<evidence type="ECO:0000313" key="4">
    <source>
        <dbReference type="EMBL" id="OBS21184.1"/>
    </source>
</evidence>
<keyword evidence="2" id="KW-0472">Membrane</keyword>
<dbReference type="STRING" id="36050.A0A1B8ALG8"/>
<gene>
    <name evidence="4" type="ORF">FPOA_07522</name>
</gene>
<reference evidence="4 5" key="1">
    <citation type="submission" date="2016-06" db="EMBL/GenBank/DDBJ databases">
        <title>Living apart together: crosstalk between the core and supernumerary genomes in a fungal plant pathogen.</title>
        <authorList>
            <person name="Vanheule A."/>
            <person name="Audenaert K."/>
            <person name="Warris S."/>
            <person name="Van De Geest H."/>
            <person name="Schijlen E."/>
            <person name="Hofte M."/>
            <person name="De Saeger S."/>
            <person name="Haesaert G."/>
            <person name="Waalwijk C."/>
            <person name="Van Der Lee T."/>
        </authorList>
    </citation>
    <scope>NUCLEOTIDE SEQUENCE [LARGE SCALE GENOMIC DNA]</scope>
    <source>
        <strain evidence="4 5">2516</strain>
    </source>
</reference>
<dbReference type="EMBL" id="LYXU01000003">
    <property type="protein sequence ID" value="OBS21184.1"/>
    <property type="molecule type" value="Genomic_DNA"/>
</dbReference>
<feature type="transmembrane region" description="Helical" evidence="2">
    <location>
        <begin position="378"/>
        <end position="402"/>
    </location>
</feature>
<feature type="signal peptide" evidence="3">
    <location>
        <begin position="1"/>
        <end position="18"/>
    </location>
</feature>
<dbReference type="AlphaFoldDB" id="A0A1B8ALG8"/>
<keyword evidence="2" id="KW-0812">Transmembrane</keyword>
<keyword evidence="2" id="KW-1133">Transmembrane helix</keyword>
<evidence type="ECO:0000256" key="1">
    <source>
        <dbReference type="SAM" id="MobiDB-lite"/>
    </source>
</evidence>
<protein>
    <recommendedName>
        <fullName evidence="6">Extracellular membrane protein CFEM domain-containing protein</fullName>
    </recommendedName>
</protein>
<organism evidence="4 5">
    <name type="scientific">Fusarium poae</name>
    <dbReference type="NCBI Taxonomy" id="36050"/>
    <lineage>
        <taxon>Eukaryota</taxon>
        <taxon>Fungi</taxon>
        <taxon>Dikarya</taxon>
        <taxon>Ascomycota</taxon>
        <taxon>Pezizomycotina</taxon>
        <taxon>Sordariomycetes</taxon>
        <taxon>Hypocreomycetidae</taxon>
        <taxon>Hypocreales</taxon>
        <taxon>Nectriaceae</taxon>
        <taxon>Fusarium</taxon>
    </lineage>
</organism>
<proteinExistence type="predicted"/>
<dbReference type="OMA" id="CIKSGMS"/>
<sequence>MKQLRAISFIALPGLAIARSISYVTDLSIFEALAPCVSSAISYNIAKQIRLSLCDESKTGLQECICSTRIHQVTSTISNDIKHGCGPNASEDLHSASKVIQKYCNQDKHITFSSPTTNIVDAYITDLPELAYMPLCAQSALSYAVMGVGLERCPEAAKLNAPCVCNKKDVVRDIDSTLKSAAKRSCSNNADVTSAQNFYSQFCLMNDGKTSFASPKSPPGDMSYYITALPEFKSLDECARKGLSTIVMNQSSWLCGGGPQDLASCVCIKSGMYKIISSSLTERVKDYCDGTDTHNATAAADVFRYYCRAAKDLVVATVTESIFQSHVPTSSNTYSATAIFRTMSSGGATATSTTHTDTAKESGSSDENEKQDSTHNKVVPIAGGVIGAAAFTALGIALFFFIRRERRRRIYGERLCDDPPQYSGHMGNRVSIQGYKPAPTVSEMRSAVLSNSRFNGGKDFPGMSSRHAPTAELQAHLARMNPSPRYSRQSGVRTTLSEAVVESYEMGSNFRVPKK</sequence>
<evidence type="ECO:0000256" key="3">
    <source>
        <dbReference type="SAM" id="SignalP"/>
    </source>
</evidence>
<keyword evidence="5" id="KW-1185">Reference proteome</keyword>
<keyword evidence="3" id="KW-0732">Signal</keyword>
<accession>A0A1B8ALG8</accession>
<name>A0A1B8ALG8_FUSPO</name>
<evidence type="ECO:0000313" key="5">
    <source>
        <dbReference type="Proteomes" id="UP000091967"/>
    </source>
</evidence>
<evidence type="ECO:0000256" key="2">
    <source>
        <dbReference type="SAM" id="Phobius"/>
    </source>
</evidence>
<dbReference type="Proteomes" id="UP000091967">
    <property type="component" value="Unassembled WGS sequence"/>
</dbReference>